<dbReference type="RefSeq" id="WP_075714594.1">
    <property type="nucleotide sequence ID" value="NZ_MJIE01000001.1"/>
</dbReference>
<feature type="domain" description="Pterin-binding" evidence="13">
    <location>
        <begin position="17"/>
        <end position="272"/>
    </location>
</feature>
<accession>A0A1Q9JKQ2</accession>
<dbReference type="Pfam" id="PF00809">
    <property type="entry name" value="Pterin_bind"/>
    <property type="match status" value="1"/>
</dbReference>
<evidence type="ECO:0000256" key="11">
    <source>
        <dbReference type="ARBA" id="ARBA00030193"/>
    </source>
</evidence>
<dbReference type="AlphaFoldDB" id="A0A1Q9JKQ2"/>
<comment type="catalytic activity">
    <reaction evidence="1">
        <text>(7,8-dihydropterin-6-yl)methyl diphosphate + 4-aminobenzoate = 7,8-dihydropteroate + diphosphate</text>
        <dbReference type="Rhea" id="RHEA:19949"/>
        <dbReference type="ChEBI" id="CHEBI:17836"/>
        <dbReference type="ChEBI" id="CHEBI:17839"/>
        <dbReference type="ChEBI" id="CHEBI:33019"/>
        <dbReference type="ChEBI" id="CHEBI:72950"/>
        <dbReference type="EC" id="2.5.1.15"/>
    </reaction>
</comment>
<dbReference type="PANTHER" id="PTHR20941">
    <property type="entry name" value="FOLATE SYNTHESIS PROTEINS"/>
    <property type="match status" value="1"/>
</dbReference>
<dbReference type="Gene3D" id="3.20.20.20">
    <property type="entry name" value="Dihydropteroate synthase-like"/>
    <property type="match status" value="1"/>
</dbReference>
<dbReference type="GO" id="GO:0005829">
    <property type="term" value="C:cytosol"/>
    <property type="evidence" value="ECO:0007669"/>
    <property type="project" value="TreeGrafter"/>
</dbReference>
<evidence type="ECO:0000256" key="8">
    <source>
        <dbReference type="ARBA" id="ARBA00022723"/>
    </source>
</evidence>
<name>A0A1Q9JKQ2_9FIRM</name>
<dbReference type="PROSITE" id="PS50972">
    <property type="entry name" value="PTERIN_BINDING"/>
    <property type="match status" value="1"/>
</dbReference>
<reference evidence="14 15" key="1">
    <citation type="journal article" date="2016" name="Appl. Environ. Microbiol.">
        <title>Function and Phylogeny of Bacterial Butyryl Coenzyme A:Acetate Transferases and Their Diversity in the Proximal Colon of Swine.</title>
        <authorList>
            <person name="Trachsel J."/>
            <person name="Bayles D.O."/>
            <person name="Looft T."/>
            <person name="Levine U.Y."/>
            <person name="Allen H.K."/>
        </authorList>
    </citation>
    <scope>NUCLEOTIDE SEQUENCE [LARGE SCALE GENOMIC DNA]</scope>
    <source>
        <strain evidence="14 15">68-3-10</strain>
    </source>
</reference>
<evidence type="ECO:0000256" key="3">
    <source>
        <dbReference type="ARBA" id="ARBA00004763"/>
    </source>
</evidence>
<keyword evidence="9" id="KW-0460">Magnesium</keyword>
<dbReference type="InterPro" id="IPR000489">
    <property type="entry name" value="Pterin-binding_dom"/>
</dbReference>
<dbReference type="OrthoDB" id="9811744at2"/>
<dbReference type="CDD" id="cd00739">
    <property type="entry name" value="DHPS"/>
    <property type="match status" value="1"/>
</dbReference>
<sequence>MKHFLLKNGERKEFAHMEMMGIINVTPDSFFAGSRTADTQAAVERADRLIQEGASFIDVGGESTRPGAEKVEIREEIGRVCPVIEGIRRRHPEVLLSVDTYNAETAEAAVAAGVDIINDISGLTFDENMAAVAAKTGVPVILMHTGGRPDVMQNDPHYDDVVQEVHDYLQRQIDYAVASGISREKIIIDLGIGFGKTFEHNMTLLRNIDRFADLNCPQLLAVSRKTFIGALLDEKDPADRLYGTIAVTLYGQMHGIEMARVHDVKENYDAVRMMEALR</sequence>
<dbReference type="InterPro" id="IPR011005">
    <property type="entry name" value="Dihydropteroate_synth-like_sf"/>
</dbReference>
<dbReference type="GO" id="GO:0004156">
    <property type="term" value="F:dihydropteroate synthase activity"/>
    <property type="evidence" value="ECO:0007669"/>
    <property type="project" value="UniProtKB-EC"/>
</dbReference>
<dbReference type="EMBL" id="MJIE01000001">
    <property type="protein sequence ID" value="OLR56734.1"/>
    <property type="molecule type" value="Genomic_DNA"/>
</dbReference>
<keyword evidence="7" id="KW-0808">Transferase</keyword>
<keyword evidence="8" id="KW-0479">Metal-binding</keyword>
<dbReference type="STRING" id="1261640.BHK98_12065"/>
<dbReference type="InterPro" id="IPR006390">
    <property type="entry name" value="DHP_synth_dom"/>
</dbReference>
<evidence type="ECO:0000256" key="2">
    <source>
        <dbReference type="ARBA" id="ARBA00001946"/>
    </source>
</evidence>
<dbReference type="EC" id="2.5.1.15" evidence="5"/>
<comment type="function">
    <text evidence="12">Catalyzes the condensation of para-aminobenzoate (pABA) with 6-hydroxymethyl-7,8-dihydropterin diphosphate (DHPt-PP) to form 7,8-dihydropteroate (H2Pte), the immediate precursor of folate derivatives.</text>
</comment>
<dbReference type="GO" id="GO:0046872">
    <property type="term" value="F:metal ion binding"/>
    <property type="evidence" value="ECO:0007669"/>
    <property type="project" value="UniProtKB-KW"/>
</dbReference>
<dbReference type="GO" id="GO:0046656">
    <property type="term" value="P:folic acid biosynthetic process"/>
    <property type="evidence" value="ECO:0007669"/>
    <property type="project" value="UniProtKB-KW"/>
</dbReference>
<organism evidence="14 15">
    <name type="scientific">Hornefia porci</name>
    <dbReference type="NCBI Taxonomy" id="2652292"/>
    <lineage>
        <taxon>Bacteria</taxon>
        <taxon>Bacillati</taxon>
        <taxon>Bacillota</taxon>
        <taxon>Clostridia</taxon>
        <taxon>Peptostreptococcales</taxon>
        <taxon>Anaerovoracaceae</taxon>
        <taxon>Hornefia</taxon>
    </lineage>
</organism>
<gene>
    <name evidence="14" type="ORF">BHK98_12065</name>
</gene>
<evidence type="ECO:0000256" key="10">
    <source>
        <dbReference type="ARBA" id="ARBA00022909"/>
    </source>
</evidence>
<evidence type="ECO:0000313" key="15">
    <source>
        <dbReference type="Proteomes" id="UP000187404"/>
    </source>
</evidence>
<dbReference type="FunFam" id="3.20.20.20:FF:000006">
    <property type="entry name" value="Dihydropteroate synthase"/>
    <property type="match status" value="1"/>
</dbReference>
<evidence type="ECO:0000256" key="4">
    <source>
        <dbReference type="ARBA" id="ARBA00009503"/>
    </source>
</evidence>
<dbReference type="GO" id="GO:0046654">
    <property type="term" value="P:tetrahydrofolate biosynthetic process"/>
    <property type="evidence" value="ECO:0007669"/>
    <property type="project" value="UniProtKB-UniPathway"/>
</dbReference>
<comment type="pathway">
    <text evidence="3">Cofactor biosynthesis; tetrahydrofolate biosynthesis; 7,8-dihydrofolate from 2-amino-4-hydroxy-6-hydroxymethyl-7,8-dihydropteridine diphosphate and 4-aminobenzoate: step 1/2.</text>
</comment>
<comment type="caution">
    <text evidence="14">The sequence shown here is derived from an EMBL/GenBank/DDBJ whole genome shotgun (WGS) entry which is preliminary data.</text>
</comment>
<dbReference type="InterPro" id="IPR045031">
    <property type="entry name" value="DHP_synth-like"/>
</dbReference>
<evidence type="ECO:0000256" key="5">
    <source>
        <dbReference type="ARBA" id="ARBA00012458"/>
    </source>
</evidence>
<evidence type="ECO:0000256" key="1">
    <source>
        <dbReference type="ARBA" id="ARBA00000012"/>
    </source>
</evidence>
<keyword evidence="10" id="KW-0289">Folate biosynthesis</keyword>
<dbReference type="PANTHER" id="PTHR20941:SF1">
    <property type="entry name" value="FOLIC ACID SYNTHESIS PROTEIN FOL1"/>
    <property type="match status" value="1"/>
</dbReference>
<evidence type="ECO:0000256" key="12">
    <source>
        <dbReference type="ARBA" id="ARBA00053449"/>
    </source>
</evidence>
<evidence type="ECO:0000313" key="14">
    <source>
        <dbReference type="EMBL" id="OLR56734.1"/>
    </source>
</evidence>
<dbReference type="UniPathway" id="UPA00077">
    <property type="reaction ID" value="UER00156"/>
</dbReference>
<proteinExistence type="inferred from homology"/>
<keyword evidence="15" id="KW-1185">Reference proteome</keyword>
<evidence type="ECO:0000256" key="9">
    <source>
        <dbReference type="ARBA" id="ARBA00022842"/>
    </source>
</evidence>
<dbReference type="SUPFAM" id="SSF51717">
    <property type="entry name" value="Dihydropteroate synthetase-like"/>
    <property type="match status" value="1"/>
</dbReference>
<evidence type="ECO:0000259" key="13">
    <source>
        <dbReference type="PROSITE" id="PS50972"/>
    </source>
</evidence>
<evidence type="ECO:0000256" key="7">
    <source>
        <dbReference type="ARBA" id="ARBA00022679"/>
    </source>
</evidence>
<comment type="similarity">
    <text evidence="4">Belongs to the DHPS family.</text>
</comment>
<protein>
    <recommendedName>
        <fullName evidence="6">Dihydropteroate synthase</fullName>
        <ecNumber evidence="5">2.5.1.15</ecNumber>
    </recommendedName>
    <alternativeName>
        <fullName evidence="11">Dihydropteroate pyrophosphorylase</fullName>
    </alternativeName>
</protein>
<dbReference type="NCBIfam" id="TIGR01496">
    <property type="entry name" value="DHPS"/>
    <property type="match status" value="1"/>
</dbReference>
<evidence type="ECO:0000256" key="6">
    <source>
        <dbReference type="ARBA" id="ARBA00016919"/>
    </source>
</evidence>
<comment type="cofactor">
    <cofactor evidence="2">
        <name>Mg(2+)</name>
        <dbReference type="ChEBI" id="CHEBI:18420"/>
    </cofactor>
</comment>
<dbReference type="Proteomes" id="UP000187404">
    <property type="component" value="Unassembled WGS sequence"/>
</dbReference>